<feature type="transmembrane region" description="Helical" evidence="1">
    <location>
        <begin position="43"/>
        <end position="65"/>
    </location>
</feature>
<keyword evidence="4" id="KW-1185">Reference proteome</keyword>
<evidence type="ECO:0000256" key="1">
    <source>
        <dbReference type="SAM" id="Phobius"/>
    </source>
</evidence>
<keyword evidence="1" id="KW-0472">Membrane</keyword>
<evidence type="ECO:0000313" key="3">
    <source>
        <dbReference type="EMBL" id="UOQ43434.1"/>
    </source>
</evidence>
<name>A0ABY4EG35_9BACI</name>
<sequence length="86" mass="9986">MENHKPSKDLFVPVETKETDIEKITRPSLSFWQDSFQRLRKNVGAMIGLAVLIILTLMAIFGPYMNQYGQFEQDLSRAKMPQRLKV</sequence>
<accession>A0ABY4EG35</accession>
<dbReference type="Pfam" id="PF12911">
    <property type="entry name" value="OppC_N"/>
    <property type="match status" value="1"/>
</dbReference>
<gene>
    <name evidence="3" type="ORF">MUN89_16130</name>
</gene>
<evidence type="ECO:0000313" key="4">
    <source>
        <dbReference type="Proteomes" id="UP000831787"/>
    </source>
</evidence>
<organism evidence="3 4">
    <name type="scientific">Halobacillus salinarum</name>
    <dbReference type="NCBI Taxonomy" id="2932257"/>
    <lineage>
        <taxon>Bacteria</taxon>
        <taxon>Bacillati</taxon>
        <taxon>Bacillota</taxon>
        <taxon>Bacilli</taxon>
        <taxon>Bacillales</taxon>
        <taxon>Bacillaceae</taxon>
        <taxon>Halobacillus</taxon>
    </lineage>
</organism>
<proteinExistence type="predicted"/>
<dbReference type="EMBL" id="CP095073">
    <property type="protein sequence ID" value="UOQ43434.1"/>
    <property type="molecule type" value="Genomic_DNA"/>
</dbReference>
<dbReference type="InterPro" id="IPR025966">
    <property type="entry name" value="OppC_N"/>
</dbReference>
<reference evidence="3 4" key="1">
    <citation type="submission" date="2022-04" db="EMBL/GenBank/DDBJ databases">
        <title>Halobacillus sp. isolated from saltern.</title>
        <authorList>
            <person name="Won M."/>
            <person name="Lee C.-M."/>
            <person name="Woen H.-Y."/>
            <person name="Kwon S.-W."/>
        </authorList>
    </citation>
    <scope>NUCLEOTIDE SEQUENCE [LARGE SCALE GENOMIC DNA]</scope>
    <source>
        <strain evidence="3 4">SSBR10-3</strain>
    </source>
</reference>
<keyword evidence="1" id="KW-0812">Transmembrane</keyword>
<protein>
    <recommendedName>
        <fullName evidence="2">Oligopeptide transport permease C-like N-terminal domain-containing protein</fullName>
    </recommendedName>
</protein>
<feature type="domain" description="Oligopeptide transport permease C-like N-terminal" evidence="2">
    <location>
        <begin position="30"/>
        <end position="77"/>
    </location>
</feature>
<dbReference type="Proteomes" id="UP000831787">
    <property type="component" value="Chromosome"/>
</dbReference>
<evidence type="ECO:0000259" key="2">
    <source>
        <dbReference type="Pfam" id="PF12911"/>
    </source>
</evidence>
<keyword evidence="1" id="KW-1133">Transmembrane helix</keyword>